<feature type="transmembrane region" description="Helical" evidence="8">
    <location>
        <begin position="345"/>
        <end position="367"/>
    </location>
</feature>
<feature type="transmembrane region" description="Helical" evidence="8">
    <location>
        <begin position="184"/>
        <end position="205"/>
    </location>
</feature>
<accession>A0ABY4XDD5</accession>
<reference evidence="9" key="1">
    <citation type="journal article" date="2022" name="Toxins">
        <title>Genomic Analysis of Sphingopyxis sp. USTB-05 for Biodegrading Cyanobacterial Hepatotoxins.</title>
        <authorList>
            <person name="Liu C."/>
            <person name="Xu Q."/>
            <person name="Zhao Z."/>
            <person name="Zhang H."/>
            <person name="Liu X."/>
            <person name="Yin C."/>
            <person name="Liu Y."/>
            <person name="Yan H."/>
        </authorList>
    </citation>
    <scope>NUCLEOTIDE SEQUENCE</scope>
    <source>
        <strain evidence="9">NBD5</strain>
    </source>
</reference>
<feature type="transmembrane region" description="Helical" evidence="8">
    <location>
        <begin position="155"/>
        <end position="178"/>
    </location>
</feature>
<name>A0ABY4XDD5_9SPHN</name>
<dbReference type="PANTHER" id="PTHR30106">
    <property type="entry name" value="INNER MEMBRANE PROTEIN YEIH-RELATED"/>
    <property type="match status" value="1"/>
</dbReference>
<keyword evidence="6 8" id="KW-0472">Membrane</keyword>
<evidence type="ECO:0000256" key="7">
    <source>
        <dbReference type="SAM" id="MobiDB-lite"/>
    </source>
</evidence>
<keyword evidence="3" id="KW-1003">Cell membrane</keyword>
<dbReference type="InterPro" id="IPR018383">
    <property type="entry name" value="UPF0324_pro"/>
</dbReference>
<proteinExistence type="inferred from homology"/>
<feature type="transmembrane region" description="Helical" evidence="8">
    <location>
        <begin position="217"/>
        <end position="238"/>
    </location>
</feature>
<evidence type="ECO:0000256" key="6">
    <source>
        <dbReference type="ARBA" id="ARBA00023136"/>
    </source>
</evidence>
<feature type="transmembrane region" description="Helical" evidence="8">
    <location>
        <begin position="314"/>
        <end position="333"/>
    </location>
</feature>
<evidence type="ECO:0000256" key="3">
    <source>
        <dbReference type="ARBA" id="ARBA00022475"/>
    </source>
</evidence>
<keyword evidence="4 8" id="KW-0812">Transmembrane</keyword>
<feature type="transmembrane region" description="Helical" evidence="8">
    <location>
        <begin position="34"/>
        <end position="56"/>
    </location>
</feature>
<evidence type="ECO:0000256" key="4">
    <source>
        <dbReference type="ARBA" id="ARBA00022692"/>
    </source>
</evidence>
<evidence type="ECO:0000256" key="5">
    <source>
        <dbReference type="ARBA" id="ARBA00022989"/>
    </source>
</evidence>
<keyword evidence="10" id="KW-1185">Reference proteome</keyword>
<evidence type="ECO:0000313" key="10">
    <source>
        <dbReference type="Proteomes" id="UP001056937"/>
    </source>
</evidence>
<evidence type="ECO:0000256" key="1">
    <source>
        <dbReference type="ARBA" id="ARBA00004651"/>
    </source>
</evidence>
<dbReference type="EMBL" id="CP084931">
    <property type="protein sequence ID" value="USI74933.1"/>
    <property type="molecule type" value="Genomic_DNA"/>
</dbReference>
<keyword evidence="5 8" id="KW-1133">Transmembrane helix</keyword>
<dbReference type="RefSeq" id="WP_252168747.1">
    <property type="nucleotide sequence ID" value="NZ_CP084931.1"/>
</dbReference>
<dbReference type="PANTHER" id="PTHR30106:SF2">
    <property type="entry name" value="UPF0324 INNER MEMBRANE PROTEIN YEIH"/>
    <property type="match status" value="1"/>
</dbReference>
<evidence type="ECO:0000313" key="9">
    <source>
        <dbReference type="EMBL" id="USI74933.1"/>
    </source>
</evidence>
<protein>
    <submittedName>
        <fullName evidence="9">Sulfate exporter family transporter</fullName>
    </submittedName>
</protein>
<feature type="transmembrane region" description="Helical" evidence="8">
    <location>
        <begin position="250"/>
        <end position="271"/>
    </location>
</feature>
<feature type="region of interest" description="Disordered" evidence="7">
    <location>
        <begin position="1"/>
        <end position="26"/>
    </location>
</feature>
<gene>
    <name evidence="9" type="ORF">LHA26_17325</name>
</gene>
<evidence type="ECO:0000256" key="2">
    <source>
        <dbReference type="ARBA" id="ARBA00007977"/>
    </source>
</evidence>
<comment type="subcellular location">
    <subcellularLocation>
        <location evidence="1">Cell membrane</location>
        <topology evidence="1">Multi-pass membrane protein</topology>
    </subcellularLocation>
</comment>
<organism evidence="9 10">
    <name type="scientific">Sphingomonas morindae</name>
    <dbReference type="NCBI Taxonomy" id="1541170"/>
    <lineage>
        <taxon>Bacteria</taxon>
        <taxon>Pseudomonadati</taxon>
        <taxon>Pseudomonadota</taxon>
        <taxon>Alphaproteobacteria</taxon>
        <taxon>Sphingomonadales</taxon>
        <taxon>Sphingomonadaceae</taxon>
        <taxon>Sphingomonas</taxon>
    </lineage>
</organism>
<comment type="similarity">
    <text evidence="2">Belongs to the UPF0324 family.</text>
</comment>
<dbReference type="Pfam" id="PF03601">
    <property type="entry name" value="Cons_hypoth698"/>
    <property type="match status" value="1"/>
</dbReference>
<evidence type="ECO:0000256" key="8">
    <source>
        <dbReference type="SAM" id="Phobius"/>
    </source>
</evidence>
<feature type="transmembrane region" description="Helical" evidence="8">
    <location>
        <begin position="101"/>
        <end position="120"/>
    </location>
</feature>
<feature type="transmembrane region" description="Helical" evidence="8">
    <location>
        <begin position="126"/>
        <end position="148"/>
    </location>
</feature>
<feature type="transmembrane region" description="Helical" evidence="8">
    <location>
        <begin position="62"/>
        <end position="81"/>
    </location>
</feature>
<sequence>MTAPFFPTRTTTPLAAPRPAAPVRSDARPAPLSALRALLPGLLLCLIVTLFAYGLAAAEQWLFGRAWLEALVLAILLGTLIRTGWAPDARFSAGIGFSAKILLEVAVVLLGASASVASLVAAGPALLLGIAALVAVAILASFVLGRLLGLAPRMALLVACGNAICGNSAIAAVAPVIGAEGEDVAASIGFTAVLGVGVVLGLPLLGAMLGLAGMRYGMLAGLTVYAVPQVIAAAAPLGATAVQAGTLVKLVRVLMLGPVCLLLALLAPRLGATGANPGPRPRLGQLVPWFILGFLLLLGLRSADLVPHTALAPIARSATLLTTVSMAGLGLGVDLRAVTGAGGRVTLAVALSLAVLIGLALALIRLLPPA</sequence>
<dbReference type="Proteomes" id="UP001056937">
    <property type="component" value="Chromosome 2"/>
</dbReference>
<feature type="transmembrane region" description="Helical" evidence="8">
    <location>
        <begin position="283"/>
        <end position="302"/>
    </location>
</feature>